<gene>
    <name evidence="2" type="ORF">LXO92_10860</name>
</gene>
<protein>
    <submittedName>
        <fullName evidence="2">Gamma-glutamylcyclotransferase</fullName>
    </submittedName>
</protein>
<dbReference type="EMBL" id="JAJTND010000004">
    <property type="protein sequence ID" value="MCE3532875.1"/>
    <property type="molecule type" value="Genomic_DNA"/>
</dbReference>
<proteinExistence type="predicted"/>
<dbReference type="SUPFAM" id="SSF110857">
    <property type="entry name" value="Gamma-glutamyl cyclotransferase-like"/>
    <property type="match status" value="1"/>
</dbReference>
<feature type="domain" description="Gamma-glutamylcyclotransferase AIG2-like" evidence="1">
    <location>
        <begin position="6"/>
        <end position="113"/>
    </location>
</feature>
<dbReference type="Proteomes" id="UP001320170">
    <property type="component" value="Unassembled WGS sequence"/>
</dbReference>
<evidence type="ECO:0000259" key="1">
    <source>
        <dbReference type="Pfam" id="PF06094"/>
    </source>
</evidence>
<dbReference type="CDD" id="cd06661">
    <property type="entry name" value="GGCT_like"/>
    <property type="match status" value="1"/>
</dbReference>
<sequence length="125" mass="13944">MNTEKLFSYGTLRYDAVQLSNFGRKLHGTADVLPGFGMSKIKIKDVDVIATSGEEEHPIITYTGKFTDSIEGMVFDVSIEELKKADSYEVEDYKRVKVKLASGVFAWVYVHAESVEIIEGSLSLN</sequence>
<dbReference type="InterPro" id="IPR009288">
    <property type="entry name" value="AIG2-like_dom"/>
</dbReference>
<dbReference type="InterPro" id="IPR013024">
    <property type="entry name" value="GGCT-like"/>
</dbReference>
<keyword evidence="3" id="KW-1185">Reference proteome</keyword>
<dbReference type="Gene3D" id="3.10.490.10">
    <property type="entry name" value="Gamma-glutamyl cyclotransferase-like"/>
    <property type="match status" value="1"/>
</dbReference>
<evidence type="ECO:0000313" key="3">
    <source>
        <dbReference type="Proteomes" id="UP001320170"/>
    </source>
</evidence>
<reference evidence="2 3" key="1">
    <citation type="journal article" date="2024" name="Pathogens">
        <title>Characterization of a Novel Species of Legionella Isolated from a Healthcare Facility: Legionella resiliens sp. nov.</title>
        <authorList>
            <person name="Cristino S."/>
            <person name="Pascale M.R."/>
            <person name="Marino F."/>
            <person name="Derelitto C."/>
            <person name="Salaris S."/>
            <person name="Orsini M."/>
            <person name="Squarzoni S."/>
            <person name="Grottola A."/>
            <person name="Girolamini L."/>
        </authorList>
    </citation>
    <scope>NUCLEOTIDE SEQUENCE [LARGE SCALE GENOMIC DNA]</scope>
    <source>
        <strain evidence="2 3">8cVS16</strain>
    </source>
</reference>
<evidence type="ECO:0000313" key="2">
    <source>
        <dbReference type="EMBL" id="MCE3532875.1"/>
    </source>
</evidence>
<accession>A0ABS8X5T3</accession>
<name>A0ABS8X5T3_9GAMM</name>
<dbReference type="Pfam" id="PF06094">
    <property type="entry name" value="GGACT"/>
    <property type="match status" value="1"/>
</dbReference>
<dbReference type="RefSeq" id="WP_182349611.1">
    <property type="nucleotide sequence ID" value="NZ_JAJSPM010000008.1"/>
</dbReference>
<dbReference type="InterPro" id="IPR036568">
    <property type="entry name" value="GGCT-like_sf"/>
</dbReference>
<comment type="caution">
    <text evidence="2">The sequence shown here is derived from an EMBL/GenBank/DDBJ whole genome shotgun (WGS) entry which is preliminary data.</text>
</comment>
<organism evidence="2 3">
    <name type="scientific">Legionella resiliens</name>
    <dbReference type="NCBI Taxonomy" id="2905958"/>
    <lineage>
        <taxon>Bacteria</taxon>
        <taxon>Pseudomonadati</taxon>
        <taxon>Pseudomonadota</taxon>
        <taxon>Gammaproteobacteria</taxon>
        <taxon>Legionellales</taxon>
        <taxon>Legionellaceae</taxon>
        <taxon>Legionella</taxon>
    </lineage>
</organism>